<dbReference type="Proteomes" id="UP000765507">
    <property type="component" value="Unassembled WGS sequence"/>
</dbReference>
<evidence type="ECO:0000313" key="1">
    <source>
        <dbReference type="EMBL" id="KAG6940443.1"/>
    </source>
</evidence>
<evidence type="ECO:0000313" key="2">
    <source>
        <dbReference type="Proteomes" id="UP000765507"/>
    </source>
</evidence>
<proteinExistence type="predicted"/>
<sequence>MCLRPLVQGEGGAGTTACWTRSQGKSPQLAVSLELNDFKASDGWFTRWEKCFNVAYKKEHSKKQAADKPAVEQWQCEKLPHILKKFSPADIYSADETGLYLKGLCQSLDADPNADVQMLLKTVNVLDCVHLVAKVWQDIKSTINSNCFRKGKFVVPEEGVQEKDIEEFEDPLNDDPLLVNTEKAELIAAVDEDLLMFGELTDEELLNAAIAARPEK</sequence>
<accession>A0A8T1TI07</accession>
<keyword evidence="2" id="KW-1185">Reference proteome</keyword>
<dbReference type="AlphaFoldDB" id="A0A8T1TI07"/>
<protein>
    <submittedName>
        <fullName evidence="1">Tigger transposable element-derived protein 4-like</fullName>
    </submittedName>
</protein>
<name>A0A8T1TI07_CHESE</name>
<dbReference type="EMBL" id="JAHGAV010000004">
    <property type="protein sequence ID" value="KAG6940443.1"/>
    <property type="molecule type" value="Genomic_DNA"/>
</dbReference>
<reference evidence="1 2" key="1">
    <citation type="journal article" date="2020" name="G3 (Bethesda)">
        <title>Draft Genome of the Common Snapping Turtle, Chelydra serpentina, a Model for Phenotypic Plasticity in Reptiles.</title>
        <authorList>
            <person name="Das D."/>
            <person name="Singh S.K."/>
            <person name="Bierstedt J."/>
            <person name="Erickson A."/>
            <person name="Galli G.L.J."/>
            <person name="Crossley D.A. 2nd"/>
            <person name="Rhen T."/>
        </authorList>
    </citation>
    <scope>NUCLEOTIDE SEQUENCE [LARGE SCALE GENOMIC DNA]</scope>
    <source>
        <strain evidence="1">KW</strain>
    </source>
</reference>
<comment type="caution">
    <text evidence="1">The sequence shown here is derived from an EMBL/GenBank/DDBJ whole genome shotgun (WGS) entry which is preliminary data.</text>
</comment>
<dbReference type="OrthoDB" id="9909311at2759"/>
<organism evidence="1 2">
    <name type="scientific">Chelydra serpentina</name>
    <name type="common">Snapping turtle</name>
    <name type="synonym">Testudo serpentina</name>
    <dbReference type="NCBI Taxonomy" id="8475"/>
    <lineage>
        <taxon>Eukaryota</taxon>
        <taxon>Metazoa</taxon>
        <taxon>Chordata</taxon>
        <taxon>Craniata</taxon>
        <taxon>Vertebrata</taxon>
        <taxon>Euteleostomi</taxon>
        <taxon>Archelosauria</taxon>
        <taxon>Testudinata</taxon>
        <taxon>Testudines</taxon>
        <taxon>Cryptodira</taxon>
        <taxon>Durocryptodira</taxon>
        <taxon>Americhelydia</taxon>
        <taxon>Chelydroidea</taxon>
        <taxon>Chelydridae</taxon>
        <taxon>Chelydra</taxon>
    </lineage>
</organism>
<gene>
    <name evidence="1" type="ORF">G0U57_015846</name>
</gene>